<evidence type="ECO:0000313" key="1">
    <source>
        <dbReference type="EMBL" id="KAF2851464.1"/>
    </source>
</evidence>
<organism evidence="1 2">
    <name type="scientific">Plenodomus tracheiphilus IPT5</name>
    <dbReference type="NCBI Taxonomy" id="1408161"/>
    <lineage>
        <taxon>Eukaryota</taxon>
        <taxon>Fungi</taxon>
        <taxon>Dikarya</taxon>
        <taxon>Ascomycota</taxon>
        <taxon>Pezizomycotina</taxon>
        <taxon>Dothideomycetes</taxon>
        <taxon>Pleosporomycetidae</taxon>
        <taxon>Pleosporales</taxon>
        <taxon>Pleosporineae</taxon>
        <taxon>Leptosphaeriaceae</taxon>
        <taxon>Plenodomus</taxon>
    </lineage>
</organism>
<sequence length="133" mass="14154">MAAPANALELRVYDLLRPFRNELHQAAASADGDSNFHTAALKLEKKVAVLCQNIAFLAHNHIQNTELEIGAEDVFVVMRGWTGDGVGNSGGAIAVLVRYPAGTMGVVKANLETGANVMDTLCAKVDEMLAEAF</sequence>
<accession>A0A6A7B818</accession>
<protein>
    <submittedName>
        <fullName evidence="1">Uncharacterized protein</fullName>
    </submittedName>
</protein>
<keyword evidence="2" id="KW-1185">Reference proteome</keyword>
<name>A0A6A7B818_9PLEO</name>
<dbReference type="AlphaFoldDB" id="A0A6A7B818"/>
<dbReference type="Proteomes" id="UP000799423">
    <property type="component" value="Unassembled WGS sequence"/>
</dbReference>
<reference evidence="1" key="1">
    <citation type="submission" date="2020-01" db="EMBL/GenBank/DDBJ databases">
        <authorList>
            <consortium name="DOE Joint Genome Institute"/>
            <person name="Haridas S."/>
            <person name="Albert R."/>
            <person name="Binder M."/>
            <person name="Bloem J."/>
            <person name="Labutti K."/>
            <person name="Salamov A."/>
            <person name="Andreopoulos B."/>
            <person name="Baker S.E."/>
            <person name="Barry K."/>
            <person name="Bills G."/>
            <person name="Bluhm B.H."/>
            <person name="Cannon C."/>
            <person name="Castanera R."/>
            <person name="Culley D.E."/>
            <person name="Daum C."/>
            <person name="Ezra D."/>
            <person name="Gonzalez J.B."/>
            <person name="Henrissat B."/>
            <person name="Kuo A."/>
            <person name="Liang C."/>
            <person name="Lipzen A."/>
            <person name="Lutzoni F."/>
            <person name="Magnuson J."/>
            <person name="Mondo S."/>
            <person name="Nolan M."/>
            <person name="Ohm R."/>
            <person name="Pangilinan J."/>
            <person name="Park H.-J."/>
            <person name="Ramirez L."/>
            <person name="Alfaro M."/>
            <person name="Sun H."/>
            <person name="Tritt A."/>
            <person name="Yoshinaga Y."/>
            <person name="Zwiers L.-H."/>
            <person name="Turgeon B.G."/>
            <person name="Goodwin S.B."/>
            <person name="Spatafora J.W."/>
            <person name="Crous P.W."/>
            <person name="Grigoriev I.V."/>
        </authorList>
    </citation>
    <scope>NUCLEOTIDE SEQUENCE</scope>
    <source>
        <strain evidence="1">IPT5</strain>
    </source>
</reference>
<dbReference type="EMBL" id="MU006302">
    <property type="protein sequence ID" value="KAF2851464.1"/>
    <property type="molecule type" value="Genomic_DNA"/>
</dbReference>
<proteinExistence type="predicted"/>
<evidence type="ECO:0000313" key="2">
    <source>
        <dbReference type="Proteomes" id="UP000799423"/>
    </source>
</evidence>
<gene>
    <name evidence="1" type="ORF">T440DRAFT_517454</name>
</gene>
<dbReference type="OrthoDB" id="3735927at2759"/>